<feature type="region of interest" description="Disordered" evidence="1">
    <location>
        <begin position="48"/>
        <end position="88"/>
    </location>
</feature>
<evidence type="ECO:0000313" key="3">
    <source>
        <dbReference type="Proteomes" id="UP000626109"/>
    </source>
</evidence>
<dbReference type="InterPro" id="IPR006813">
    <property type="entry name" value="Glyco_trans_17"/>
</dbReference>
<comment type="caution">
    <text evidence="2">The sequence shown here is derived from an EMBL/GenBank/DDBJ whole genome shotgun (WGS) entry which is preliminary data.</text>
</comment>
<accession>A0A813LT14</accession>
<sequence>MDANVSGVGDVASFIQRSRRLMQEVAGAMSGLRGRSIEVQVFPGGGLALRERSSNNNNHNHNNNNNNNLRERSLGSSTPTKDLEGGEGEQFSFQEWAKTVDWNSLSHDPTARIPEFEREIMPWLIMEPLLQGKVNEEPPALMAVPQGCNDHGQVFHGMRKMPAAMIDMFKLGYDADVVEVRLREYADIVDLVVIVEAESSHWGVPKLSMWDRLRAQSRFTPFSDKLLHLVFTWADIHGNGTSKVVRKREQVWTTEGGENNMIRDRMPEVLRHLKVHSDSIVLNFGDADEVTSRNNMHLMKHCEPKKLPVDSGIWFPMGRVDRAFRTDWPTGGFQYTLGDPTFQSPSHFVGLGHGKSGPYLLGGMHMTDYNYLPFRVMKVLSASEAGGVPQAWSNLLTLGNVSKLFFAFSNMEAPVFPASWRARIIPLGELFKKSLAYKDMVYVPWFLAANEARFPAWFGKEDPRVFSKVRRST</sequence>
<dbReference type="PANTHER" id="PTHR12224">
    <property type="entry name" value="BETA-1,4-MANNOSYL-GLYCOPROTEIN BETA-1,4-N-ACETYLGLUCOSAMINYL-TRANSFERASE"/>
    <property type="match status" value="1"/>
</dbReference>
<dbReference type="GO" id="GO:0003830">
    <property type="term" value="F:beta-1,4-mannosylglycoprotein 4-beta-N-acetylglucosaminyltransferase activity"/>
    <property type="evidence" value="ECO:0007669"/>
    <property type="project" value="InterPro"/>
</dbReference>
<dbReference type="GO" id="GO:0016020">
    <property type="term" value="C:membrane"/>
    <property type="evidence" value="ECO:0007669"/>
    <property type="project" value="InterPro"/>
</dbReference>
<reference evidence="2" key="1">
    <citation type="submission" date="2021-02" db="EMBL/GenBank/DDBJ databases">
        <authorList>
            <person name="Dougan E. K."/>
            <person name="Rhodes N."/>
            <person name="Thang M."/>
            <person name="Chan C."/>
        </authorList>
    </citation>
    <scope>NUCLEOTIDE SEQUENCE</scope>
</reference>
<dbReference type="Pfam" id="PF04724">
    <property type="entry name" value="Glyco_transf_17"/>
    <property type="match status" value="1"/>
</dbReference>
<proteinExistence type="predicted"/>
<dbReference type="EMBL" id="CAJNNW010037321">
    <property type="protein sequence ID" value="CAE8740787.1"/>
    <property type="molecule type" value="Genomic_DNA"/>
</dbReference>
<evidence type="ECO:0000256" key="1">
    <source>
        <dbReference type="SAM" id="MobiDB-lite"/>
    </source>
</evidence>
<evidence type="ECO:0000313" key="2">
    <source>
        <dbReference type="EMBL" id="CAE8740787.1"/>
    </source>
</evidence>
<dbReference type="Proteomes" id="UP000626109">
    <property type="component" value="Unassembled WGS sequence"/>
</dbReference>
<organism evidence="2 3">
    <name type="scientific">Polarella glacialis</name>
    <name type="common">Dinoflagellate</name>
    <dbReference type="NCBI Taxonomy" id="89957"/>
    <lineage>
        <taxon>Eukaryota</taxon>
        <taxon>Sar</taxon>
        <taxon>Alveolata</taxon>
        <taxon>Dinophyceae</taxon>
        <taxon>Suessiales</taxon>
        <taxon>Suessiaceae</taxon>
        <taxon>Polarella</taxon>
    </lineage>
</organism>
<dbReference type="GO" id="GO:0006044">
    <property type="term" value="P:N-acetylglucosamine metabolic process"/>
    <property type="evidence" value="ECO:0007669"/>
    <property type="project" value="TreeGrafter"/>
</dbReference>
<protein>
    <submittedName>
        <fullName evidence="2">Uncharacterized protein</fullName>
    </submittedName>
</protein>
<dbReference type="PANTHER" id="PTHR12224:SF0">
    <property type="entry name" value="BETA-1,4-MANNOSYL-GLYCOPROTEIN 4-BETA-N-ACETYLGLUCOSAMINYLTRANSFERASE"/>
    <property type="match status" value="1"/>
</dbReference>
<feature type="compositionally biased region" description="Low complexity" evidence="1">
    <location>
        <begin position="55"/>
        <end position="68"/>
    </location>
</feature>
<dbReference type="AlphaFoldDB" id="A0A813LT14"/>
<gene>
    <name evidence="2" type="ORF">PGLA2088_LOCUS50162</name>
</gene>
<name>A0A813LT14_POLGL</name>